<accession>A0A8J7WIE0</accession>
<reference evidence="1" key="1">
    <citation type="submission" date="2021-04" db="EMBL/GenBank/DDBJ databases">
        <title>Genome based classification of Actinospica acidithermotolerans sp. nov., an actinobacterium isolated from an Indonesian hot spring.</title>
        <authorList>
            <person name="Kusuma A.B."/>
            <person name="Putra K.E."/>
            <person name="Nafisah S."/>
            <person name="Loh J."/>
            <person name="Nouioui I."/>
            <person name="Goodfellow M."/>
        </authorList>
    </citation>
    <scope>NUCLEOTIDE SEQUENCE</scope>
    <source>
        <strain evidence="1">DSM 45618</strain>
    </source>
</reference>
<proteinExistence type="predicted"/>
<dbReference type="EMBL" id="JAGSXH010000001">
    <property type="protein sequence ID" value="MBS2961490.1"/>
    <property type="molecule type" value="Genomic_DNA"/>
</dbReference>
<dbReference type="Proteomes" id="UP000677913">
    <property type="component" value="Unassembled WGS sequence"/>
</dbReference>
<gene>
    <name evidence="1" type="ORF">KGA66_00430</name>
</gene>
<comment type="caution">
    <text evidence="1">The sequence shown here is derived from an EMBL/GenBank/DDBJ whole genome shotgun (WGS) entry which is preliminary data.</text>
</comment>
<evidence type="ECO:0000313" key="1">
    <source>
        <dbReference type="EMBL" id="MBS2961490.1"/>
    </source>
</evidence>
<protein>
    <submittedName>
        <fullName evidence="1">Uncharacterized protein</fullName>
    </submittedName>
</protein>
<dbReference type="InterPro" id="IPR045991">
    <property type="entry name" value="DUF5947"/>
</dbReference>
<dbReference type="AlphaFoldDB" id="A0A8J7WIE0"/>
<evidence type="ECO:0000313" key="2">
    <source>
        <dbReference type="Proteomes" id="UP000677913"/>
    </source>
</evidence>
<sequence length="261" mass="28018">MTVRGGAPAGLARFARGAGSAPGPIADVAAPAPPAAPVERCELCAERLDDRHGHIADLEQRAIRCTCRACYLLFTREEAGGGRYRAIPDRVLHDPAHPLSRAGWERLQIPVAVAFFLTATASPSEAETVTVTEAETVTETVTRAEGGGARTTVSAFYPGPAGATECLLDLDAWNRLREEHPLLAEAVPDVEAIVVRCDAGNRDCYLVPIDVCYELVGRLRLQWRGFDGGEQARAGIDEFFDTLRRRARGFDPASSPAGGPR</sequence>
<name>A0A8J7WIE0_9ACTN</name>
<organism evidence="1 2">
    <name type="scientific">Actinocrinis puniceicyclus</name>
    <dbReference type="NCBI Taxonomy" id="977794"/>
    <lineage>
        <taxon>Bacteria</taxon>
        <taxon>Bacillati</taxon>
        <taxon>Actinomycetota</taxon>
        <taxon>Actinomycetes</taxon>
        <taxon>Catenulisporales</taxon>
        <taxon>Actinospicaceae</taxon>
        <taxon>Actinocrinis</taxon>
    </lineage>
</organism>
<keyword evidence="2" id="KW-1185">Reference proteome</keyword>
<dbReference type="RefSeq" id="WP_211463221.1">
    <property type="nucleotide sequence ID" value="NZ_JAGSXH010000001.1"/>
</dbReference>
<dbReference type="Pfam" id="PF19372">
    <property type="entry name" value="DUF5947"/>
    <property type="match status" value="2"/>
</dbReference>